<dbReference type="Pfam" id="PF10109">
    <property type="entry name" value="Phage_TAC_7"/>
    <property type="match status" value="1"/>
</dbReference>
<keyword evidence="2" id="KW-1185">Reference proteome</keyword>
<dbReference type="Proteomes" id="UP001484535">
    <property type="component" value="Unassembled WGS sequence"/>
</dbReference>
<gene>
    <name evidence="1" type="ORF">ABDJ38_01680</name>
</gene>
<dbReference type="InterPro" id="IPR019289">
    <property type="entry name" value="Phage_tail_E/E"/>
</dbReference>
<proteinExistence type="predicted"/>
<reference evidence="1 2" key="1">
    <citation type="submission" date="2024-05" db="EMBL/GenBank/DDBJ databases">
        <authorList>
            <person name="Park S."/>
        </authorList>
    </citation>
    <scope>NUCLEOTIDE SEQUENCE [LARGE SCALE GENOMIC DNA]</scope>
    <source>
        <strain evidence="1 2">DGU5</strain>
    </source>
</reference>
<evidence type="ECO:0000313" key="2">
    <source>
        <dbReference type="Proteomes" id="UP001484535"/>
    </source>
</evidence>
<sequence>MTDTSAPEAAQAAAPKAKLSDPITLAEPIVRGETKITEIVLRKPKAGELRGLSIQELMNARATATLDLLPRIAMPPITQPEADALEPEDLAACSGAIIDFFLTPADRTQMKKMLRA</sequence>
<organism evidence="1 2">
    <name type="scientific">Aurantiacibacter flavus</name>
    <dbReference type="NCBI Taxonomy" id="3145232"/>
    <lineage>
        <taxon>Bacteria</taxon>
        <taxon>Pseudomonadati</taxon>
        <taxon>Pseudomonadota</taxon>
        <taxon>Alphaproteobacteria</taxon>
        <taxon>Sphingomonadales</taxon>
        <taxon>Erythrobacteraceae</taxon>
        <taxon>Aurantiacibacter</taxon>
    </lineage>
</organism>
<name>A0ABV0CTC3_9SPHN</name>
<dbReference type="EMBL" id="JBDLBR010000001">
    <property type="protein sequence ID" value="MEN7535881.1"/>
    <property type="molecule type" value="Genomic_DNA"/>
</dbReference>
<protein>
    <submittedName>
        <fullName evidence="1">Phage tail assembly protein</fullName>
    </submittedName>
</protein>
<comment type="caution">
    <text evidence="1">The sequence shown here is derived from an EMBL/GenBank/DDBJ whole genome shotgun (WGS) entry which is preliminary data.</text>
</comment>
<accession>A0ABV0CTC3</accession>
<dbReference type="RefSeq" id="WP_346783342.1">
    <property type="nucleotide sequence ID" value="NZ_JBDLBR010000001.1"/>
</dbReference>
<evidence type="ECO:0000313" key="1">
    <source>
        <dbReference type="EMBL" id="MEN7535881.1"/>
    </source>
</evidence>